<keyword evidence="3" id="KW-1185">Reference proteome</keyword>
<name>A0A316YJ95_9BASI</name>
<feature type="compositionally biased region" description="Basic and acidic residues" evidence="1">
    <location>
        <begin position="353"/>
        <end position="367"/>
    </location>
</feature>
<feature type="compositionally biased region" description="Acidic residues" evidence="1">
    <location>
        <begin position="300"/>
        <end position="311"/>
    </location>
</feature>
<dbReference type="OrthoDB" id="3246235at2759"/>
<evidence type="ECO:0000313" key="2">
    <source>
        <dbReference type="EMBL" id="PWN89610.1"/>
    </source>
</evidence>
<dbReference type="RefSeq" id="XP_025376808.1">
    <property type="nucleotide sequence ID" value="XM_025522200.1"/>
</dbReference>
<gene>
    <name evidence="2" type="ORF">FA10DRAFT_268136</name>
</gene>
<dbReference type="GeneID" id="37044116"/>
<protein>
    <recommendedName>
        <fullName evidence="4">UBA domain-containing protein</fullName>
    </recommendedName>
</protein>
<feature type="region of interest" description="Disordered" evidence="1">
    <location>
        <begin position="291"/>
        <end position="459"/>
    </location>
</feature>
<organism evidence="2 3">
    <name type="scientific">Acaromyces ingoldii</name>
    <dbReference type="NCBI Taxonomy" id="215250"/>
    <lineage>
        <taxon>Eukaryota</taxon>
        <taxon>Fungi</taxon>
        <taxon>Dikarya</taxon>
        <taxon>Basidiomycota</taxon>
        <taxon>Ustilaginomycotina</taxon>
        <taxon>Exobasidiomycetes</taxon>
        <taxon>Exobasidiales</taxon>
        <taxon>Cryptobasidiaceae</taxon>
        <taxon>Acaromyces</taxon>
    </lineage>
</organism>
<evidence type="ECO:0000256" key="1">
    <source>
        <dbReference type="SAM" id="MobiDB-lite"/>
    </source>
</evidence>
<proteinExistence type="predicted"/>
<feature type="compositionally biased region" description="Low complexity" evidence="1">
    <location>
        <begin position="429"/>
        <end position="439"/>
    </location>
</feature>
<dbReference type="EMBL" id="KZ819637">
    <property type="protein sequence ID" value="PWN89610.1"/>
    <property type="molecule type" value="Genomic_DNA"/>
</dbReference>
<sequence>MPTVYVINDTQVPLHISFRHVSPLHFVNSVAPGEKAEFHVGAVFFTVEARIDQGGTNGYTRFESVAAPIAITVTALSLGAGAIYFAGAASAAGGMSAAVAAISARIGATAAAHGPTVRRLYKYARQGQRIVQIGNVIGIGGGAWLGLKAADKNKGEDGTVDKVEDQKKANAWSEHKRVKEAKNALKGLLEGSVVSSAGWYMNKERTLRITGGPRASMVDDLLVIETDTLEPFKVEAVEEESKSGKKKAEGETKKEAKEQDDVVPKTKEGEEKEQPWYDRLSDSSKWLYARIKRSPHEPAPQDDSDAEEDYELPGSKGKQKEGLPRPSSSSLAPPPDDDPSHPPTLSVVLSEMGYDREQIQEAVKALDLEGPDETNPDVVQNAVLYLVSKDQDSTQSSSPPHGDEKPPPLVVDVLNAGSSRAEGERLPAAASGSGESGQEGADDGGDGKETKKPAAVKARIYGRIQGPRRWYLAPVHKGRKVASGRRGFQSCEEITIRNSPALVYLVAS</sequence>
<dbReference type="InParanoid" id="A0A316YJ95"/>
<evidence type="ECO:0000313" key="3">
    <source>
        <dbReference type="Proteomes" id="UP000245768"/>
    </source>
</evidence>
<dbReference type="Proteomes" id="UP000245768">
    <property type="component" value="Unassembled WGS sequence"/>
</dbReference>
<reference evidence="2 3" key="1">
    <citation type="journal article" date="2018" name="Mol. Biol. Evol.">
        <title>Broad Genomic Sampling Reveals a Smut Pathogenic Ancestry of the Fungal Clade Ustilaginomycotina.</title>
        <authorList>
            <person name="Kijpornyongpan T."/>
            <person name="Mondo S.J."/>
            <person name="Barry K."/>
            <person name="Sandor L."/>
            <person name="Lee J."/>
            <person name="Lipzen A."/>
            <person name="Pangilinan J."/>
            <person name="LaButti K."/>
            <person name="Hainaut M."/>
            <person name="Henrissat B."/>
            <person name="Grigoriev I.V."/>
            <person name="Spatafora J.W."/>
            <person name="Aime M.C."/>
        </authorList>
    </citation>
    <scope>NUCLEOTIDE SEQUENCE [LARGE SCALE GENOMIC DNA]</scope>
    <source>
        <strain evidence="2 3">MCA 4198</strain>
    </source>
</reference>
<accession>A0A316YJ95</accession>
<evidence type="ECO:0008006" key="4">
    <source>
        <dbReference type="Google" id="ProtNLM"/>
    </source>
</evidence>
<feature type="region of interest" description="Disordered" evidence="1">
    <location>
        <begin position="235"/>
        <end position="279"/>
    </location>
</feature>
<dbReference type="AlphaFoldDB" id="A0A316YJ95"/>